<dbReference type="EMBL" id="JABYQT010000008">
    <property type="protein sequence ID" value="MBZ5488508.1"/>
    <property type="molecule type" value="Genomic_DNA"/>
</dbReference>
<dbReference type="Proteomes" id="UP001319846">
    <property type="component" value="Unassembled WGS sequence"/>
</dbReference>
<gene>
    <name evidence="1" type="ORF">HW452_13335</name>
</gene>
<comment type="caution">
    <text evidence="1">The sequence shown here is derived from an EMBL/GenBank/DDBJ whole genome shotgun (WGS) entry which is preliminary data.</text>
</comment>
<accession>A0ACC5VW46</accession>
<evidence type="ECO:0000313" key="1">
    <source>
        <dbReference type="EMBL" id="MBZ5488508.1"/>
    </source>
</evidence>
<organism evidence="1 2">
    <name type="scientific">Vreelandella aquamarina</name>
    <dbReference type="NCBI Taxonomy" id="77097"/>
    <lineage>
        <taxon>Bacteria</taxon>
        <taxon>Pseudomonadati</taxon>
        <taxon>Pseudomonadota</taxon>
        <taxon>Gammaproteobacteria</taxon>
        <taxon>Oceanospirillales</taxon>
        <taxon>Halomonadaceae</taxon>
        <taxon>Vreelandella</taxon>
    </lineage>
</organism>
<proteinExistence type="predicted"/>
<name>A0ACC5VW46_9GAMM</name>
<evidence type="ECO:0000313" key="2">
    <source>
        <dbReference type="Proteomes" id="UP001319846"/>
    </source>
</evidence>
<protein>
    <submittedName>
        <fullName evidence="1">DUF1289 domain-containing protein</fullName>
    </submittedName>
</protein>
<reference evidence="1" key="1">
    <citation type="submission" date="2020-06" db="EMBL/GenBank/DDBJ databases">
        <title>Whole Genome Sequence of Halomonas aquamarina MB598.</title>
        <authorList>
            <person name="Pervaiz M."/>
            <person name="Fariq A."/>
            <person name="Yasmin A."/>
            <person name="Welch M."/>
        </authorList>
    </citation>
    <scope>NUCLEOTIDE SEQUENCE</scope>
    <source>
        <strain evidence="1">MB598</strain>
    </source>
</reference>
<keyword evidence="2" id="KW-1185">Reference proteome</keyword>
<sequence>MARKIESPCIGVCRLEGELCVGCGRNMEEISRWGAMKHPERKATRERAAKRLEKRAR</sequence>